<evidence type="ECO:0000313" key="2">
    <source>
        <dbReference type="EMBL" id="SEO47561.1"/>
    </source>
</evidence>
<feature type="signal peptide" evidence="1">
    <location>
        <begin position="1"/>
        <end position="25"/>
    </location>
</feature>
<reference evidence="2 3" key="1">
    <citation type="submission" date="2016-10" db="EMBL/GenBank/DDBJ databases">
        <authorList>
            <person name="de Groot N.N."/>
        </authorList>
    </citation>
    <scope>NUCLEOTIDE SEQUENCE [LARGE SCALE GENOMIC DNA]</scope>
    <source>
        <strain evidence="2 3">CGMCC 1.6291</strain>
    </source>
</reference>
<dbReference type="OrthoDB" id="9953564at2"/>
<dbReference type="Proteomes" id="UP000199657">
    <property type="component" value="Unassembled WGS sequence"/>
</dbReference>
<accession>A0A1H8Q0P3</accession>
<sequence>MLSSQHAPAVAVLLVILLLVTDATASEADCNTPACTFTADVIPHDAAAIDGTHRFVIGEFHVAPPDDWKRVHSAPYNGLAISYEDDARLGITRLVADDLKIDPEIFEQADASMRDYYNIVFKNTAEDTPPAHGPERRLWQFAMDTKRLQFPEATQAVIIDGEDFRAYSAVISLGRFDTRTIIVHDEAPDTALELLASGLDQETVISVVVSAQHR</sequence>
<dbReference type="EMBL" id="FOEG01000001">
    <property type="protein sequence ID" value="SEO47561.1"/>
    <property type="molecule type" value="Genomic_DNA"/>
</dbReference>
<dbReference type="RefSeq" id="WP_091639253.1">
    <property type="nucleotide sequence ID" value="NZ_FOEG01000001.1"/>
</dbReference>
<evidence type="ECO:0000313" key="3">
    <source>
        <dbReference type="Proteomes" id="UP000199657"/>
    </source>
</evidence>
<organism evidence="2 3">
    <name type="scientific">Aquisalimonas asiatica</name>
    <dbReference type="NCBI Taxonomy" id="406100"/>
    <lineage>
        <taxon>Bacteria</taxon>
        <taxon>Pseudomonadati</taxon>
        <taxon>Pseudomonadota</taxon>
        <taxon>Gammaproteobacteria</taxon>
        <taxon>Chromatiales</taxon>
        <taxon>Ectothiorhodospiraceae</taxon>
        <taxon>Aquisalimonas</taxon>
    </lineage>
</organism>
<keyword evidence="1" id="KW-0732">Signal</keyword>
<protein>
    <recommendedName>
        <fullName evidence="4">Secreted protein</fullName>
    </recommendedName>
</protein>
<evidence type="ECO:0000256" key="1">
    <source>
        <dbReference type="SAM" id="SignalP"/>
    </source>
</evidence>
<feature type="chain" id="PRO_5011531327" description="Secreted protein" evidence="1">
    <location>
        <begin position="26"/>
        <end position="214"/>
    </location>
</feature>
<name>A0A1H8Q0P3_9GAMM</name>
<dbReference type="STRING" id="406100.SAMN04488052_101265"/>
<evidence type="ECO:0008006" key="4">
    <source>
        <dbReference type="Google" id="ProtNLM"/>
    </source>
</evidence>
<proteinExistence type="predicted"/>
<keyword evidence="3" id="KW-1185">Reference proteome</keyword>
<gene>
    <name evidence="2" type="ORF">SAMN04488052_101265</name>
</gene>
<dbReference type="AlphaFoldDB" id="A0A1H8Q0P3"/>